<keyword evidence="1" id="KW-0812">Transmembrane</keyword>
<accession>A0A0B4S3E1</accession>
<dbReference type="Proteomes" id="UP000031386">
    <property type="component" value="Chromosome"/>
</dbReference>
<evidence type="ECO:0000313" key="3">
    <source>
        <dbReference type="EMBL" id="MBF1307142.1"/>
    </source>
</evidence>
<reference evidence="3" key="2">
    <citation type="submission" date="2020-04" db="EMBL/GenBank/DDBJ databases">
        <title>Deep metagenomics examines the oral microbiome during advanced dental caries in children, revealing novel taxa and co-occurrences with host molecules.</title>
        <authorList>
            <person name="Baker J.L."/>
            <person name="Morton J.T."/>
            <person name="Dinis M."/>
            <person name="Alvarez R."/>
            <person name="Tran N.C."/>
            <person name="Knight R."/>
            <person name="Edlund A."/>
        </authorList>
    </citation>
    <scope>NUCLEOTIDE SEQUENCE</scope>
    <source>
        <strain evidence="3">JCVI_23_bin.11</strain>
    </source>
</reference>
<feature type="transmembrane region" description="Helical" evidence="1">
    <location>
        <begin position="38"/>
        <end position="56"/>
    </location>
</feature>
<dbReference type="OrthoDB" id="359803at2"/>
<keyword evidence="1" id="KW-1133">Transmembrane helix</keyword>
<keyword evidence="1" id="KW-0472">Membrane</keyword>
<feature type="transmembrane region" description="Helical" evidence="1">
    <location>
        <begin position="12"/>
        <end position="32"/>
    </location>
</feature>
<reference evidence="2 4" key="1">
    <citation type="submission" date="2014-10" db="EMBL/GenBank/DDBJ databases">
        <title>Complete genome sequence of Parvimonas micra KCOM 1535 (= ChDC B708).</title>
        <authorList>
            <person name="Kook J.-K."/>
            <person name="Park S.-N."/>
            <person name="Lim Y.K."/>
            <person name="Roh H."/>
        </authorList>
    </citation>
    <scope>NUCLEOTIDE SEQUENCE [LARGE SCALE GENOMIC DNA]</scope>
    <source>
        <strain evidence="2">KCOM 1535</strain>
        <strain evidence="4">KCOM 1535 / ChDC B708</strain>
    </source>
</reference>
<name>A0A0B4S3E1_9FIRM</name>
<organism evidence="2 4">
    <name type="scientific">Parvimonas micra</name>
    <dbReference type="NCBI Taxonomy" id="33033"/>
    <lineage>
        <taxon>Bacteria</taxon>
        <taxon>Bacillati</taxon>
        <taxon>Bacillota</taxon>
        <taxon>Tissierellia</taxon>
        <taxon>Tissierellales</taxon>
        <taxon>Peptoniphilaceae</taxon>
        <taxon>Parvimonas</taxon>
    </lineage>
</organism>
<dbReference type="AlphaFoldDB" id="A0A0B4S3E1"/>
<dbReference type="STRING" id="33033.NW74_07240"/>
<evidence type="ECO:0000313" key="2">
    <source>
        <dbReference type="EMBL" id="AIZ37131.1"/>
    </source>
</evidence>
<dbReference type="EMBL" id="CP009761">
    <property type="protein sequence ID" value="AIZ37131.1"/>
    <property type="molecule type" value="Genomic_DNA"/>
</dbReference>
<evidence type="ECO:0000313" key="4">
    <source>
        <dbReference type="Proteomes" id="UP000031386"/>
    </source>
</evidence>
<proteinExistence type="predicted"/>
<protein>
    <submittedName>
        <fullName evidence="2">Uncharacterized protein</fullName>
    </submittedName>
</protein>
<keyword evidence="4" id="KW-1185">Reference proteome</keyword>
<dbReference type="KEGG" id="pmic:NW74_07240"/>
<dbReference type="RefSeq" id="WP_041954720.1">
    <property type="nucleotide sequence ID" value="NZ_CP009761.1"/>
</dbReference>
<dbReference type="EMBL" id="JABZRE010000016">
    <property type="protein sequence ID" value="MBF1307142.1"/>
    <property type="molecule type" value="Genomic_DNA"/>
</dbReference>
<sequence>MNERIYKSTSFQVVKELVLLIVACAFLAFILHFFVKDYINAIVVAVVFVFSLAMTLKDRKLYVKVTDDTLTIVDGKKVYEYELDECAIKAKIKNNDILTLYVIDSNENTKSFDLSLLGYKQFEKLIEDIRVIGDEAESITLKAK</sequence>
<gene>
    <name evidence="3" type="ORF">HXM94_05125</name>
    <name evidence="2" type="ORF">NW74_07240</name>
</gene>
<dbReference type="Proteomes" id="UP000758611">
    <property type="component" value="Unassembled WGS sequence"/>
</dbReference>
<evidence type="ECO:0000256" key="1">
    <source>
        <dbReference type="SAM" id="Phobius"/>
    </source>
</evidence>